<dbReference type="InterPro" id="IPR021202">
    <property type="entry name" value="Rv3654c-like"/>
</dbReference>
<gene>
    <name evidence="1" type="ORF">EXE58_06230</name>
</gene>
<evidence type="ECO:0000313" key="2">
    <source>
        <dbReference type="Proteomes" id="UP000294853"/>
    </source>
</evidence>
<reference evidence="1 2" key="1">
    <citation type="submission" date="2019-03" db="EMBL/GenBank/DDBJ databases">
        <title>Three New Species of Nocardioides, Nocardioides euryhalodurans sp. nov., Nocardioides seonyuensis sp. nov. and Nocardioides eburneoflavus sp. nov. Iolated from Soil.</title>
        <authorList>
            <person name="Roh S.G."/>
            <person name="Lee C."/>
            <person name="Kim M.-K."/>
            <person name="Kim S.B."/>
        </authorList>
    </citation>
    <scope>NUCLEOTIDE SEQUENCE [LARGE SCALE GENOMIC DNA]</scope>
    <source>
        <strain evidence="1 2">MMS17-SY207-3</strain>
    </source>
</reference>
<sequence length="98" mass="9534">MVGLLCFVVVGLAASVGLVRSQRVAQSGADLAALAGATALGDGFSACDAAAEVAGANGTDLTECVVAGRQVRVAVRVPGAQWLGREVDVVAGARAGPA</sequence>
<organism evidence="1 2">
    <name type="scientific">Nocardioides seonyuensis</name>
    <dbReference type="NCBI Taxonomy" id="2518371"/>
    <lineage>
        <taxon>Bacteria</taxon>
        <taxon>Bacillati</taxon>
        <taxon>Actinomycetota</taxon>
        <taxon>Actinomycetes</taxon>
        <taxon>Propionibacteriales</taxon>
        <taxon>Nocardioidaceae</taxon>
        <taxon>Nocardioides</taxon>
    </lineage>
</organism>
<dbReference type="Proteomes" id="UP000294853">
    <property type="component" value="Chromosome"/>
</dbReference>
<accession>A0A4P7IJ75</accession>
<proteinExistence type="predicted"/>
<protein>
    <submittedName>
        <fullName evidence="1">Uncharacterized protein</fullName>
    </submittedName>
</protein>
<dbReference type="NCBIfam" id="TIGR03816">
    <property type="entry name" value="tadE_like_DECH"/>
    <property type="match status" value="1"/>
</dbReference>
<dbReference type="EMBL" id="CP038436">
    <property type="protein sequence ID" value="QBX57489.1"/>
    <property type="molecule type" value="Genomic_DNA"/>
</dbReference>
<dbReference type="AlphaFoldDB" id="A0A4P7IJ75"/>
<dbReference type="KEGG" id="nsn:EXE58_06230"/>
<keyword evidence="2" id="KW-1185">Reference proteome</keyword>
<evidence type="ECO:0000313" key="1">
    <source>
        <dbReference type="EMBL" id="QBX57489.1"/>
    </source>
</evidence>
<name>A0A4P7IJ75_9ACTN</name>